<accession>A0ABX8BUN4</accession>
<gene>
    <name evidence="1" type="ORF">KGD84_16105</name>
</gene>
<sequence length="68" mass="7355">MDQLRLEGQGIRCRDCEAIIGTPVRSCPNCGRDDPAPATRDELENLFIAEGLDSSGQLYAAGRAGFTR</sequence>
<dbReference type="Proteomes" id="UP000676079">
    <property type="component" value="Chromosome"/>
</dbReference>
<keyword evidence="2" id="KW-1185">Reference proteome</keyword>
<evidence type="ECO:0000313" key="2">
    <source>
        <dbReference type="Proteomes" id="UP000676079"/>
    </source>
</evidence>
<dbReference type="EMBL" id="CP074133">
    <property type="protein sequence ID" value="QUX25623.1"/>
    <property type="molecule type" value="Genomic_DNA"/>
</dbReference>
<proteinExistence type="predicted"/>
<organism evidence="1 2">
    <name type="scientific">Nocardiopsis changdeensis</name>
    <dbReference type="NCBI Taxonomy" id="2831969"/>
    <lineage>
        <taxon>Bacteria</taxon>
        <taxon>Bacillati</taxon>
        <taxon>Actinomycetota</taxon>
        <taxon>Actinomycetes</taxon>
        <taxon>Streptosporangiales</taxon>
        <taxon>Nocardiopsidaceae</taxon>
        <taxon>Nocardiopsis</taxon>
    </lineage>
</organism>
<reference evidence="1 2" key="1">
    <citation type="submission" date="2021-05" db="EMBL/GenBank/DDBJ databases">
        <title>Direct Submission.</title>
        <authorList>
            <person name="Li K."/>
            <person name="Gao J."/>
        </authorList>
    </citation>
    <scope>NUCLEOTIDE SEQUENCE [LARGE SCALE GENOMIC DNA]</scope>
    <source>
        <strain evidence="1 2">Mg02</strain>
    </source>
</reference>
<evidence type="ECO:0000313" key="1">
    <source>
        <dbReference type="EMBL" id="QUX25623.1"/>
    </source>
</evidence>
<protein>
    <submittedName>
        <fullName evidence="1">Uncharacterized protein</fullName>
    </submittedName>
</protein>
<name>A0ABX8BUN4_9ACTN</name>
<dbReference type="RefSeq" id="WP_220561275.1">
    <property type="nucleotide sequence ID" value="NZ_CP074133.1"/>
</dbReference>